<feature type="transmembrane region" description="Helical" evidence="1">
    <location>
        <begin position="201"/>
        <end position="221"/>
    </location>
</feature>
<keyword evidence="1" id="KW-1133">Transmembrane helix</keyword>
<keyword evidence="1" id="KW-0812">Transmembrane</keyword>
<dbReference type="OrthoDB" id="2327125at2759"/>
<evidence type="ECO:0000256" key="1">
    <source>
        <dbReference type="SAM" id="Phobius"/>
    </source>
</evidence>
<organism evidence="2 3">
    <name type="scientific">Racocetra fulgida</name>
    <dbReference type="NCBI Taxonomy" id="60492"/>
    <lineage>
        <taxon>Eukaryota</taxon>
        <taxon>Fungi</taxon>
        <taxon>Fungi incertae sedis</taxon>
        <taxon>Mucoromycota</taxon>
        <taxon>Glomeromycotina</taxon>
        <taxon>Glomeromycetes</taxon>
        <taxon>Diversisporales</taxon>
        <taxon>Gigasporaceae</taxon>
        <taxon>Racocetra</taxon>
    </lineage>
</organism>
<dbReference type="AlphaFoldDB" id="A0A9N9F942"/>
<dbReference type="EMBL" id="CAJVPZ010002711">
    <property type="protein sequence ID" value="CAG8518064.1"/>
    <property type="molecule type" value="Genomic_DNA"/>
</dbReference>
<feature type="transmembrane region" description="Helical" evidence="1">
    <location>
        <begin position="134"/>
        <end position="153"/>
    </location>
</feature>
<keyword evidence="3" id="KW-1185">Reference proteome</keyword>
<gene>
    <name evidence="2" type="ORF">RFULGI_LOCUS3218</name>
</gene>
<protein>
    <submittedName>
        <fullName evidence="2">11711_t:CDS:1</fullName>
    </submittedName>
</protein>
<accession>A0A9N9F942</accession>
<proteinExistence type="predicted"/>
<comment type="caution">
    <text evidence="2">The sequence shown here is derived from an EMBL/GenBank/DDBJ whole genome shotgun (WGS) entry which is preliminary data.</text>
</comment>
<evidence type="ECO:0000313" key="2">
    <source>
        <dbReference type="EMBL" id="CAG8518064.1"/>
    </source>
</evidence>
<feature type="transmembrane region" description="Helical" evidence="1">
    <location>
        <begin position="82"/>
        <end position="100"/>
    </location>
</feature>
<evidence type="ECO:0000313" key="3">
    <source>
        <dbReference type="Proteomes" id="UP000789396"/>
    </source>
</evidence>
<sequence length="227" mass="25567">PEIPDQVPYRFTGYLTWLPKLDGFDGNELDATLLFNQIILLLSSYYALKWTYNPPTSPRLITRFSYIGENDSMATTHYFDSILALYIVMTLLAGVAIFLFGVGKIWVAIGVLHNAAEFTILIILGSGGKIKSPLFWPILGFYISLVAVLSIFLKFPYDAVWFKGQDLVNTHDHDNDEHAHGAHLHDPSKSVHPIIHHPHQLLLLIVGAVFHVLGNVVFTVYRYSFNA</sequence>
<feature type="transmembrane region" description="Helical" evidence="1">
    <location>
        <begin position="106"/>
        <end position="127"/>
    </location>
</feature>
<name>A0A9N9F942_9GLOM</name>
<dbReference type="Proteomes" id="UP000789396">
    <property type="component" value="Unassembled WGS sequence"/>
</dbReference>
<reference evidence="2" key="1">
    <citation type="submission" date="2021-06" db="EMBL/GenBank/DDBJ databases">
        <authorList>
            <person name="Kallberg Y."/>
            <person name="Tangrot J."/>
            <person name="Rosling A."/>
        </authorList>
    </citation>
    <scope>NUCLEOTIDE SEQUENCE</scope>
    <source>
        <strain evidence="2">IN212</strain>
    </source>
</reference>
<feature type="non-terminal residue" evidence="2">
    <location>
        <position position="227"/>
    </location>
</feature>
<keyword evidence="1" id="KW-0472">Membrane</keyword>